<comment type="caution">
    <text evidence="1">The sequence shown here is derived from an EMBL/GenBank/DDBJ whole genome shotgun (WGS) entry which is preliminary data.</text>
</comment>
<dbReference type="RefSeq" id="WP_373252170.1">
    <property type="nucleotide sequence ID" value="NZ_CAXTFL010000029.1"/>
</dbReference>
<accession>A0A6I0SCE9</accession>
<sequence>MKIVRNGVGLLCFFFILGYLVACGDEVINAIHHPSFNDDGSLCDTLSTKHFMSENPVRIKFYIEASGSMNGFFRANKVTDFKHDVWSIFSDFEKLLDNIYVFEQQNALPQELNLQTFKRKMNGGEFVSSASTEVPSMLEIVINSLDFSKGESAVLVSDMKYSPVGSKTMEVKLSQYASDVRNLVMKHGDLTLSLVAATSDYLAKDGSSACKKSPYYYLIIGKAENVVWLKNCIATILKDNKRYVDAIDWGIDYQSPAFDLVKIDNGFRLDNAPTITDIDEEYSDTCSFNIVIDMKNYPWKMVEDGLLKDSLSIKSVHGSTVKVDTIAYQVKNHANKQLEREAKAIVTVKVSDMFDKADVIEWSFAVSEAEITGLFSSFLGAKSEQELDKTFSLESFIRGCYAGKATKWCEEPNRILLSKIKQ</sequence>
<dbReference type="AlphaFoldDB" id="A0A6I0SCE9"/>
<gene>
    <name evidence="1" type="ORF">GAN59_10950</name>
</gene>
<proteinExistence type="predicted"/>
<evidence type="ECO:0000313" key="2">
    <source>
        <dbReference type="Proteomes" id="UP000488521"/>
    </source>
</evidence>
<protein>
    <submittedName>
        <fullName evidence="1">Uncharacterized protein</fullName>
    </submittedName>
</protein>
<dbReference type="Proteomes" id="UP000488521">
    <property type="component" value="Unassembled WGS sequence"/>
</dbReference>
<name>A0A6I0SCE9_BACT4</name>
<dbReference type="EMBL" id="WCRS01000005">
    <property type="protein sequence ID" value="KAB4474868.1"/>
    <property type="molecule type" value="Genomic_DNA"/>
</dbReference>
<reference evidence="1 2" key="1">
    <citation type="journal article" date="2019" name="Nat. Med.">
        <title>A library of human gut bacterial isolates paired with longitudinal multiomics data enables mechanistic microbiome research.</title>
        <authorList>
            <person name="Poyet M."/>
            <person name="Groussin M."/>
            <person name="Gibbons S.M."/>
            <person name="Avila-Pacheco J."/>
            <person name="Jiang X."/>
            <person name="Kearney S.M."/>
            <person name="Perrotta A.R."/>
            <person name="Berdy B."/>
            <person name="Zhao S."/>
            <person name="Lieberman T.D."/>
            <person name="Swanson P.K."/>
            <person name="Smith M."/>
            <person name="Roesemann S."/>
            <person name="Alexander J.E."/>
            <person name="Rich S.A."/>
            <person name="Livny J."/>
            <person name="Vlamakis H."/>
            <person name="Clish C."/>
            <person name="Bullock K."/>
            <person name="Deik A."/>
            <person name="Scott J."/>
            <person name="Pierce K.A."/>
            <person name="Xavier R.J."/>
            <person name="Alm E.J."/>
        </authorList>
    </citation>
    <scope>NUCLEOTIDE SEQUENCE [LARGE SCALE GENOMIC DNA]</scope>
    <source>
        <strain evidence="1 2">BIOML-A156</strain>
    </source>
</reference>
<evidence type="ECO:0000313" key="1">
    <source>
        <dbReference type="EMBL" id="KAB4474868.1"/>
    </source>
</evidence>
<organism evidence="1 2">
    <name type="scientific">Bacteroides thetaiotaomicron</name>
    <dbReference type="NCBI Taxonomy" id="818"/>
    <lineage>
        <taxon>Bacteria</taxon>
        <taxon>Pseudomonadati</taxon>
        <taxon>Bacteroidota</taxon>
        <taxon>Bacteroidia</taxon>
        <taxon>Bacteroidales</taxon>
        <taxon>Bacteroidaceae</taxon>
        <taxon>Bacteroides</taxon>
    </lineage>
</organism>